<feature type="transmembrane region" description="Helical" evidence="1">
    <location>
        <begin position="70"/>
        <end position="90"/>
    </location>
</feature>
<dbReference type="EMBL" id="VIGC01000006">
    <property type="protein sequence ID" value="TQE96859.1"/>
    <property type="molecule type" value="Genomic_DNA"/>
</dbReference>
<dbReference type="Proteomes" id="UP000317371">
    <property type="component" value="Unassembled WGS sequence"/>
</dbReference>
<dbReference type="AlphaFoldDB" id="A0A540VJB6"/>
<gene>
    <name evidence="2" type="ORF">FKZ61_06300</name>
</gene>
<accession>A0A540VJB6</accession>
<dbReference type="InParanoid" id="A0A540VJB6"/>
<dbReference type="RefSeq" id="WP_141609231.1">
    <property type="nucleotide sequence ID" value="NZ_VIGC02000006.1"/>
</dbReference>
<keyword evidence="1" id="KW-1133">Transmembrane helix</keyword>
<feature type="transmembrane region" description="Helical" evidence="1">
    <location>
        <begin position="392"/>
        <end position="410"/>
    </location>
</feature>
<dbReference type="OrthoDB" id="138376at2"/>
<feature type="transmembrane region" description="Helical" evidence="1">
    <location>
        <begin position="219"/>
        <end position="236"/>
    </location>
</feature>
<name>A0A540VJB6_9CHLR</name>
<feature type="transmembrane region" description="Helical" evidence="1">
    <location>
        <begin position="422"/>
        <end position="444"/>
    </location>
</feature>
<feature type="transmembrane region" description="Helical" evidence="1">
    <location>
        <begin position="97"/>
        <end position="116"/>
    </location>
</feature>
<protein>
    <submittedName>
        <fullName evidence="2">DUF2029 domain-containing protein</fullName>
    </submittedName>
</protein>
<feature type="transmembrane region" description="Helical" evidence="1">
    <location>
        <begin position="494"/>
        <end position="516"/>
    </location>
</feature>
<comment type="caution">
    <text evidence="2">The sequence shown here is derived from an EMBL/GenBank/DDBJ whole genome shotgun (WGS) entry which is preliminary data.</text>
</comment>
<feature type="transmembrane region" description="Helical" evidence="1">
    <location>
        <begin position="21"/>
        <end position="40"/>
    </location>
</feature>
<evidence type="ECO:0000313" key="3">
    <source>
        <dbReference type="Proteomes" id="UP000317371"/>
    </source>
</evidence>
<sequence length="537" mass="60145">MTRCFRLLNRLVFFPQLRPSPGVLALLGALTLPGYAWIAWRYPLWDSFQWPRGGWFPPERAEWGPLPVHLAVYLALTLLWMGGLHVALALGRRGERLARGLVVGIWLTASLLLLAATPAGDSHDVYDYLYRGRLLVEQGVSPLAVAPQETVRQAFYRYTAWKRHVDTYGPVWEYASGGVSWLVQQGLRWRGAWAPTAPTCPLSERSCVMLAAYVTGYRLLSILLAGVTGFFIYRLVSREEPAHSLAALVYWLWNPVVILATALGAHNDALMLVWLVGGLLCLQARRPTLAWLALLLAAHVKLTALIWAPLWGLWLWRQQGLGRAVGSGVVALAVGLPVSWLLYRPLGGWETLPRMLQERMLFVANSPWQLAYHLLREQGWPLDVARFYTIRVPTYLFVLLAVAASAWLAWRGASDSPGRQLWRGMLLVALLYLAVGSFWFQHWYVLWAAAPAALLPHGLMARRVLPWLGWGALASNVVYDVLTRQPEPVVSRTALYAGMVAIIWGPALLACAGLAWRRLRLRRLQGVEASSWPSPAR</sequence>
<feature type="transmembrane region" description="Helical" evidence="1">
    <location>
        <begin position="324"/>
        <end position="343"/>
    </location>
</feature>
<keyword evidence="3" id="KW-1185">Reference proteome</keyword>
<evidence type="ECO:0000313" key="2">
    <source>
        <dbReference type="EMBL" id="TQE96859.1"/>
    </source>
</evidence>
<keyword evidence="1" id="KW-0472">Membrane</keyword>
<keyword evidence="1" id="KW-0812">Transmembrane</keyword>
<organism evidence="2 3">
    <name type="scientific">Litorilinea aerophila</name>
    <dbReference type="NCBI Taxonomy" id="1204385"/>
    <lineage>
        <taxon>Bacteria</taxon>
        <taxon>Bacillati</taxon>
        <taxon>Chloroflexota</taxon>
        <taxon>Caldilineae</taxon>
        <taxon>Caldilineales</taxon>
        <taxon>Caldilineaceae</taxon>
        <taxon>Litorilinea</taxon>
    </lineage>
</organism>
<evidence type="ECO:0000256" key="1">
    <source>
        <dbReference type="SAM" id="Phobius"/>
    </source>
</evidence>
<reference evidence="2 3" key="1">
    <citation type="submission" date="2019-06" db="EMBL/GenBank/DDBJ databases">
        <title>Genome sequence of Litorilinea aerophila BAA-2444.</title>
        <authorList>
            <person name="Maclea K.S."/>
            <person name="Maurais E.G."/>
            <person name="Iannazzi L.C."/>
        </authorList>
    </citation>
    <scope>NUCLEOTIDE SEQUENCE [LARGE SCALE GENOMIC DNA]</scope>
    <source>
        <strain evidence="2 3">ATCC BAA-2444</strain>
    </source>
</reference>
<dbReference type="Pfam" id="PF26314">
    <property type="entry name" value="MptA_B_family"/>
    <property type="match status" value="1"/>
</dbReference>
<feature type="transmembrane region" description="Helical" evidence="1">
    <location>
        <begin position="289"/>
        <end position="312"/>
    </location>
</feature>
<feature type="transmembrane region" description="Helical" evidence="1">
    <location>
        <begin position="248"/>
        <end position="277"/>
    </location>
</feature>
<proteinExistence type="predicted"/>